<evidence type="ECO:0000256" key="1">
    <source>
        <dbReference type="ARBA" id="ARBA00022527"/>
    </source>
</evidence>
<keyword evidence="1" id="KW-0723">Serine/threonine-protein kinase</keyword>
<dbReference type="PANTHER" id="PTHR35526:SF3">
    <property type="entry name" value="ANTI-SIGMA-F FACTOR RSBW"/>
    <property type="match status" value="1"/>
</dbReference>
<dbReference type="Gene3D" id="3.30.565.10">
    <property type="entry name" value="Histidine kinase-like ATPase, C-terminal domain"/>
    <property type="match status" value="1"/>
</dbReference>
<dbReference type="InterPro" id="IPR036890">
    <property type="entry name" value="HATPase_C_sf"/>
</dbReference>
<keyword evidence="1" id="KW-0808">Transferase</keyword>
<protein>
    <recommendedName>
        <fullName evidence="6">Sensor histidine kinase</fullName>
    </recommendedName>
</protein>
<feature type="domain" description="MEDS" evidence="3">
    <location>
        <begin position="8"/>
        <end position="151"/>
    </location>
</feature>
<dbReference type="InterPro" id="IPR025847">
    <property type="entry name" value="MEDS_domain"/>
</dbReference>
<dbReference type="EMBL" id="MWQN01000002">
    <property type="protein sequence ID" value="OPC79303.1"/>
    <property type="molecule type" value="Genomic_DNA"/>
</dbReference>
<evidence type="ECO:0000313" key="4">
    <source>
        <dbReference type="EMBL" id="OPC79303.1"/>
    </source>
</evidence>
<sequence length="307" mass="33427">MDAAPRFRHEALLYAGLDDFVERTAAFVRAGLRADEAVAVAVIEPRADALRKELGADADPVTWIDMERVGRNPARIIPIWREWTAEQGPRGRRGIGEPIWVGRDAAELVECGHNEVLLDLAFADEPWRLLCPYDVSGLHPEVIAEAHRTHPLSPAGATDGRHSPPDADAYAATLRGPPLPAAPRHAERLAFRAGELAGVRTLVRRMLPDATRTRVDHALLAIGEITGNSVVHGGAAGTIVLWTEGAHLLCDVHDAGRITDPLAGRHRPTADQDGGRGLWIANQICDLVQIRSAETGTTVRLRLRVWD</sequence>
<dbReference type="PANTHER" id="PTHR35526">
    <property type="entry name" value="ANTI-SIGMA-F FACTOR RSBW-RELATED"/>
    <property type="match status" value="1"/>
</dbReference>
<dbReference type="OrthoDB" id="4088450at2"/>
<evidence type="ECO:0008006" key="6">
    <source>
        <dbReference type="Google" id="ProtNLM"/>
    </source>
</evidence>
<evidence type="ECO:0000259" key="3">
    <source>
        <dbReference type="Pfam" id="PF14417"/>
    </source>
</evidence>
<dbReference type="Pfam" id="PF14417">
    <property type="entry name" value="MEDS"/>
    <property type="match status" value="1"/>
</dbReference>
<keyword evidence="5" id="KW-1185">Reference proteome</keyword>
<dbReference type="RefSeq" id="WP_078980519.1">
    <property type="nucleotide sequence ID" value="NZ_MWQN01000002.1"/>
</dbReference>
<dbReference type="SUPFAM" id="SSF55874">
    <property type="entry name" value="ATPase domain of HSP90 chaperone/DNA topoisomerase II/histidine kinase"/>
    <property type="match status" value="1"/>
</dbReference>
<dbReference type="STRING" id="159449.B4N89_35200"/>
<dbReference type="InterPro" id="IPR003594">
    <property type="entry name" value="HATPase_dom"/>
</dbReference>
<dbReference type="AlphaFoldDB" id="A0A1T3NQW8"/>
<dbReference type="GO" id="GO:0004674">
    <property type="term" value="F:protein serine/threonine kinase activity"/>
    <property type="evidence" value="ECO:0007669"/>
    <property type="project" value="UniProtKB-KW"/>
</dbReference>
<evidence type="ECO:0000259" key="2">
    <source>
        <dbReference type="Pfam" id="PF13581"/>
    </source>
</evidence>
<dbReference type="InterPro" id="IPR047718">
    <property type="entry name" value="RsbA-like_anti_sig"/>
</dbReference>
<dbReference type="Pfam" id="PF13581">
    <property type="entry name" value="HATPase_c_2"/>
    <property type="match status" value="1"/>
</dbReference>
<gene>
    <name evidence="4" type="ORF">B4N89_35200</name>
</gene>
<name>A0A1T3NQW8_9ACTN</name>
<keyword evidence="1" id="KW-0418">Kinase</keyword>
<dbReference type="CDD" id="cd16936">
    <property type="entry name" value="HATPase_RsbW-like"/>
    <property type="match status" value="1"/>
</dbReference>
<evidence type="ECO:0000313" key="5">
    <source>
        <dbReference type="Proteomes" id="UP000190037"/>
    </source>
</evidence>
<feature type="domain" description="Histidine kinase/HSP90-like ATPase" evidence="2">
    <location>
        <begin position="195"/>
        <end position="302"/>
    </location>
</feature>
<dbReference type="Proteomes" id="UP000190037">
    <property type="component" value="Unassembled WGS sequence"/>
</dbReference>
<proteinExistence type="predicted"/>
<organism evidence="4 5">
    <name type="scientific">Embleya scabrispora</name>
    <dbReference type="NCBI Taxonomy" id="159449"/>
    <lineage>
        <taxon>Bacteria</taxon>
        <taxon>Bacillati</taxon>
        <taxon>Actinomycetota</taxon>
        <taxon>Actinomycetes</taxon>
        <taxon>Kitasatosporales</taxon>
        <taxon>Streptomycetaceae</taxon>
        <taxon>Embleya</taxon>
    </lineage>
</organism>
<dbReference type="NCBIfam" id="NF041045">
    <property type="entry name" value="RsbA_anti_sig"/>
    <property type="match status" value="1"/>
</dbReference>
<dbReference type="InterPro" id="IPR050267">
    <property type="entry name" value="Anti-sigma-factor_SerPK"/>
</dbReference>
<reference evidence="4 5" key="1">
    <citation type="submission" date="2017-03" db="EMBL/GenBank/DDBJ databases">
        <title>Draft genome sequence of Streptomyces scabrisporus NF3, endophyte isolated from Amphipterygium adstringens.</title>
        <authorList>
            <person name="Vazquez M."/>
            <person name="Ceapa C.D."/>
            <person name="Rodriguez Luna D."/>
            <person name="Sanchez Esquivel S."/>
        </authorList>
    </citation>
    <scope>NUCLEOTIDE SEQUENCE [LARGE SCALE GENOMIC DNA]</scope>
    <source>
        <strain evidence="4 5">NF3</strain>
    </source>
</reference>
<comment type="caution">
    <text evidence="4">The sequence shown here is derived from an EMBL/GenBank/DDBJ whole genome shotgun (WGS) entry which is preliminary data.</text>
</comment>
<accession>A0A1T3NQW8</accession>